<dbReference type="EMBL" id="UZAH01027634">
    <property type="protein sequence ID" value="VDO93565.1"/>
    <property type="molecule type" value="Genomic_DNA"/>
</dbReference>
<sequence>MRGPTDPLLAHAFDSNTPSYVQINIYGTTLEGLYRQGVDVKSFLENIRCRSIMMDIPILASEAGAKSLNSHVLEPERIQKVALVDAPQVLYYKNECGRNSNDRPIEQGTAAEASVSGEAESYPDGSSVSAGVEYDFHQESNNTFHADYLDDCHKAADVARDVEPTLFSFKIEEECMAEPSVDSQPDADFQGVVPPGALSIAPGTGMNYENAELQQSEKSHEDISCSRRDMDVYAPEGEEVLRAMSEVETASADLSSYYGDQVGVRFIIIIRVFILTCCLREHFQPSGMHLPFVTKEDEKELYCVYEKCFPAKMRIRTAIPSVGSGKFWQSMLSYVQINIYNTNLKALRKEGVNLRDLLENVGHRSVIMDVPFLSSETGRMSSIAAKRVIKSNSGNIRQKRSPGVSRVSPLVSLPKASSSCIMDLSKRDEMETSVAPQDCVLTKETSGPLTSTPLPEKRPITFENFSKENGFGEAQHLNEPGVDNGEDVPLSCLEVRLCEINSRDPPIAPDAGCDGDTQLFQDCIDESDRTLDVHSCAADPPENLEFAAAVKAASGVGRQITDVNVISHPIGAPFGGSESTSCMPMPPNNVFAEPDAMAEQLSNDQCVAELPAGIVKQEEPSSGDDTITASRSFVSFSQQVMQGLMSVNNDYVTIPHRSLYHSDTAEYLYPTLRSLEHTGGVSTSSKLMLGEPNPTYCSIEVAPTEHMQHEEDHARNYGKVQSNVPETEVDALINTGNALEPIVAHLVQVQEQLNILQFCPTYQGPDDLLGPEEIIPARTHGCGRRKCHGPE</sequence>
<reference evidence="2 3" key="1">
    <citation type="submission" date="2018-11" db="EMBL/GenBank/DDBJ databases">
        <authorList>
            <consortium name="Pathogen Informatics"/>
        </authorList>
    </citation>
    <scope>NUCLEOTIDE SEQUENCE [LARGE SCALE GENOMIC DNA]</scope>
</reference>
<dbReference type="Proteomes" id="UP000050761">
    <property type="component" value="Unassembled WGS sequence"/>
</dbReference>
<evidence type="ECO:0000256" key="1">
    <source>
        <dbReference type="SAM" id="MobiDB-lite"/>
    </source>
</evidence>
<evidence type="ECO:0000313" key="2">
    <source>
        <dbReference type="EMBL" id="VDO93565.1"/>
    </source>
</evidence>
<dbReference type="AlphaFoldDB" id="A0A3P8DB76"/>
<dbReference type="PANTHER" id="PTHR36945:SF1">
    <property type="entry name" value="ZINC FINGER PROTEIN C02F5.12-RELATED"/>
    <property type="match status" value="1"/>
</dbReference>
<feature type="compositionally biased region" description="Low complexity" evidence="1">
    <location>
        <begin position="110"/>
        <end position="120"/>
    </location>
</feature>
<organism evidence="2">
    <name type="scientific">Heligmosomoides polygyrus</name>
    <name type="common">Parasitic roundworm</name>
    <dbReference type="NCBI Taxonomy" id="6339"/>
    <lineage>
        <taxon>Eukaryota</taxon>
        <taxon>Metazoa</taxon>
        <taxon>Ecdysozoa</taxon>
        <taxon>Nematoda</taxon>
        <taxon>Chromadorea</taxon>
        <taxon>Rhabditida</taxon>
        <taxon>Rhabditina</taxon>
        <taxon>Rhabditomorpha</taxon>
        <taxon>Strongyloidea</taxon>
        <taxon>Heligmosomidae</taxon>
        <taxon>Heligmosomoides</taxon>
    </lineage>
</organism>
<feature type="region of interest" description="Disordered" evidence="1">
    <location>
        <begin position="101"/>
        <end position="127"/>
    </location>
</feature>
<dbReference type="OrthoDB" id="5872476at2759"/>
<gene>
    <name evidence="2" type="ORF">HPBE_LOCUS12777</name>
</gene>
<reference evidence="4" key="2">
    <citation type="submission" date="2019-09" db="UniProtKB">
        <authorList>
            <consortium name="WormBaseParasite"/>
        </authorList>
    </citation>
    <scope>IDENTIFICATION</scope>
</reference>
<dbReference type="PANTHER" id="PTHR36945">
    <property type="entry name" value="HIGH INCIDENCE OF MALES (INCREASED X CHROMOSOME LOSS)-RELATED-RELATED"/>
    <property type="match status" value="1"/>
</dbReference>
<name>A0A3P8DB76_HELPZ</name>
<proteinExistence type="predicted"/>
<evidence type="ECO:0000313" key="3">
    <source>
        <dbReference type="Proteomes" id="UP000050761"/>
    </source>
</evidence>
<dbReference type="InterPro" id="IPR053360">
    <property type="entry name" value="Zinc_finger_domain"/>
</dbReference>
<accession>A0A3P8DB76</accession>
<protein>
    <submittedName>
        <fullName evidence="4">DRMBL domain-containing protein</fullName>
    </submittedName>
</protein>
<evidence type="ECO:0000313" key="4">
    <source>
        <dbReference type="WBParaSite" id="HPBE_0001277601-mRNA-1"/>
    </source>
</evidence>
<dbReference type="WBParaSite" id="HPBE_0001277601-mRNA-1">
    <property type="protein sequence ID" value="HPBE_0001277601-mRNA-1"/>
    <property type="gene ID" value="HPBE_0001277601"/>
</dbReference>
<keyword evidence="3" id="KW-1185">Reference proteome</keyword>